<feature type="binding site" evidence="12">
    <location>
        <position position="331"/>
    </location>
    <ligand>
        <name>Mg(2+)</name>
        <dbReference type="ChEBI" id="CHEBI:18420"/>
        <note>shared with alpha subunit</note>
    </ligand>
</feature>
<dbReference type="InterPro" id="IPR045060">
    <property type="entry name" value="Phe-tRNA-ligase_IIc_bsu"/>
</dbReference>
<keyword evidence="6 12" id="KW-0479">Metal-binding</keyword>
<evidence type="ECO:0000256" key="12">
    <source>
        <dbReference type="HAMAP-Rule" id="MF_00284"/>
    </source>
</evidence>
<keyword evidence="11 12" id="KW-0030">Aminoacyl-tRNA synthetase</keyword>
<dbReference type="InterPro" id="IPR022918">
    <property type="entry name" value="Phe_tRNA_ligase_beta2_arc"/>
</dbReference>
<dbReference type="InterPro" id="IPR005146">
    <property type="entry name" value="B3/B4_tRNA-bd"/>
</dbReference>
<dbReference type="InterPro" id="IPR009061">
    <property type="entry name" value="DNA-bd_dom_put_sf"/>
</dbReference>
<dbReference type="Gene3D" id="3.30.56.10">
    <property type="match status" value="2"/>
</dbReference>
<evidence type="ECO:0000256" key="9">
    <source>
        <dbReference type="ARBA" id="ARBA00022842"/>
    </source>
</evidence>
<dbReference type="PROSITE" id="PS51483">
    <property type="entry name" value="B5"/>
    <property type="match status" value="1"/>
</dbReference>
<evidence type="ECO:0000256" key="8">
    <source>
        <dbReference type="ARBA" id="ARBA00022840"/>
    </source>
</evidence>
<evidence type="ECO:0000259" key="13">
    <source>
        <dbReference type="PROSITE" id="PS51483"/>
    </source>
</evidence>
<keyword evidence="8 12" id="KW-0067">ATP-binding</keyword>
<evidence type="ECO:0000256" key="10">
    <source>
        <dbReference type="ARBA" id="ARBA00022917"/>
    </source>
</evidence>
<evidence type="ECO:0000256" key="1">
    <source>
        <dbReference type="ARBA" id="ARBA00001946"/>
    </source>
</evidence>
<keyword evidence="10 12" id="KW-0648">Protein biosynthesis</keyword>
<dbReference type="GO" id="GO:0009328">
    <property type="term" value="C:phenylalanine-tRNA ligase complex"/>
    <property type="evidence" value="ECO:0007669"/>
    <property type="project" value="TreeGrafter"/>
</dbReference>
<dbReference type="SUPFAM" id="SSF46955">
    <property type="entry name" value="Putative DNA-binding domain"/>
    <property type="match status" value="2"/>
</dbReference>
<keyword evidence="4 12" id="KW-0963">Cytoplasm</keyword>
<dbReference type="InterPro" id="IPR020825">
    <property type="entry name" value="Phe-tRNA_synthase-like_B3/B4"/>
</dbReference>
<feature type="binding site" evidence="12">
    <location>
        <position position="334"/>
    </location>
    <ligand>
        <name>Mg(2+)</name>
        <dbReference type="ChEBI" id="CHEBI:18420"/>
        <note>shared with alpha subunit</note>
    </ligand>
</feature>
<feature type="domain" description="B5" evidence="13">
    <location>
        <begin position="271"/>
        <end position="347"/>
    </location>
</feature>
<evidence type="ECO:0000256" key="6">
    <source>
        <dbReference type="ARBA" id="ARBA00022723"/>
    </source>
</evidence>
<dbReference type="NCBIfam" id="TIGR00471">
    <property type="entry name" value="pheT_arch"/>
    <property type="match status" value="1"/>
</dbReference>
<proteinExistence type="inferred from homology"/>
<dbReference type="GO" id="GO:0006432">
    <property type="term" value="P:phenylalanyl-tRNA aminoacylation"/>
    <property type="evidence" value="ECO:0007669"/>
    <property type="project" value="UniProtKB-UniRule"/>
</dbReference>
<dbReference type="InterPro" id="IPR045864">
    <property type="entry name" value="aa-tRNA-synth_II/BPL/LPL"/>
</dbReference>
<evidence type="ECO:0000313" key="14">
    <source>
        <dbReference type="EMBL" id="HGB25432.1"/>
    </source>
</evidence>
<dbReference type="EMBL" id="DTIB01000091">
    <property type="protein sequence ID" value="HGB25432.1"/>
    <property type="molecule type" value="Genomic_DNA"/>
</dbReference>
<dbReference type="Gene3D" id="3.50.40.10">
    <property type="entry name" value="Phenylalanyl-trna Synthetase, Chain B, domain 3"/>
    <property type="match status" value="1"/>
</dbReference>
<keyword evidence="7 12" id="KW-0547">Nucleotide-binding</keyword>
<dbReference type="GO" id="GO:0004826">
    <property type="term" value="F:phenylalanine-tRNA ligase activity"/>
    <property type="evidence" value="ECO:0007669"/>
    <property type="project" value="UniProtKB-UniRule"/>
</dbReference>
<comment type="subcellular location">
    <subcellularLocation>
        <location evidence="2 12">Cytoplasm</location>
    </subcellularLocation>
</comment>
<dbReference type="InterPro" id="IPR041616">
    <property type="entry name" value="PheRS_beta_core"/>
</dbReference>
<gene>
    <name evidence="12" type="primary">pheT</name>
    <name evidence="14" type="ORF">ENV88_05290</name>
</gene>
<dbReference type="PANTHER" id="PTHR10947">
    <property type="entry name" value="PHENYLALANYL-TRNA SYNTHETASE BETA CHAIN AND LEUCINE-RICH REPEAT-CONTAINING PROTEIN 47"/>
    <property type="match status" value="1"/>
</dbReference>
<dbReference type="InterPro" id="IPR005147">
    <property type="entry name" value="tRNA_synthase_B5-dom"/>
</dbReference>
<dbReference type="HAMAP" id="MF_00284">
    <property type="entry name" value="Phe_tRNA_synth_beta2"/>
    <property type="match status" value="1"/>
</dbReference>
<evidence type="ECO:0000256" key="11">
    <source>
        <dbReference type="ARBA" id="ARBA00023146"/>
    </source>
</evidence>
<dbReference type="Pfam" id="PF17759">
    <property type="entry name" value="tRNA_synthFbeta"/>
    <property type="match status" value="1"/>
</dbReference>
<feature type="binding site" evidence="12">
    <location>
        <position position="325"/>
    </location>
    <ligand>
        <name>Mg(2+)</name>
        <dbReference type="ChEBI" id="CHEBI:18420"/>
        <note>shared with alpha subunit</note>
    </ligand>
</feature>
<dbReference type="SMART" id="SM00874">
    <property type="entry name" value="B5"/>
    <property type="match status" value="1"/>
</dbReference>
<comment type="similarity">
    <text evidence="3 12">Belongs to the phenylalanyl-tRNA synthetase beta subunit family. Type 2 subfamily.</text>
</comment>
<comment type="subunit">
    <text evidence="12">Tetramer of two alpha and two beta subunits.</text>
</comment>
<keyword evidence="9 12" id="KW-0460">Magnesium</keyword>
<evidence type="ECO:0000256" key="5">
    <source>
        <dbReference type="ARBA" id="ARBA00022598"/>
    </source>
</evidence>
<dbReference type="InterPro" id="IPR004531">
    <property type="entry name" value="Phe-tRNA-synth_IIc_bsu_arc_euk"/>
</dbReference>
<dbReference type="GO" id="GO:0003723">
    <property type="term" value="F:RNA binding"/>
    <property type="evidence" value="ECO:0007669"/>
    <property type="project" value="InterPro"/>
</dbReference>
<dbReference type="SMART" id="SM00873">
    <property type="entry name" value="B3_4"/>
    <property type="match status" value="1"/>
</dbReference>
<dbReference type="SUPFAM" id="SSF55681">
    <property type="entry name" value="Class II aaRS and biotin synthetases"/>
    <property type="match status" value="1"/>
</dbReference>
<dbReference type="Pfam" id="PF03484">
    <property type="entry name" value="B5"/>
    <property type="match status" value="1"/>
</dbReference>
<dbReference type="GO" id="GO:0005524">
    <property type="term" value="F:ATP binding"/>
    <property type="evidence" value="ECO:0007669"/>
    <property type="project" value="UniProtKB-UniRule"/>
</dbReference>
<comment type="catalytic activity">
    <reaction evidence="12">
        <text>tRNA(Phe) + L-phenylalanine + ATP = L-phenylalanyl-tRNA(Phe) + AMP + diphosphate + H(+)</text>
        <dbReference type="Rhea" id="RHEA:19413"/>
        <dbReference type="Rhea" id="RHEA-COMP:9668"/>
        <dbReference type="Rhea" id="RHEA-COMP:9699"/>
        <dbReference type="ChEBI" id="CHEBI:15378"/>
        <dbReference type="ChEBI" id="CHEBI:30616"/>
        <dbReference type="ChEBI" id="CHEBI:33019"/>
        <dbReference type="ChEBI" id="CHEBI:58095"/>
        <dbReference type="ChEBI" id="CHEBI:78442"/>
        <dbReference type="ChEBI" id="CHEBI:78531"/>
        <dbReference type="ChEBI" id="CHEBI:456215"/>
        <dbReference type="EC" id="6.1.1.20"/>
    </reaction>
</comment>
<organism evidence="14">
    <name type="scientific">Thermofilum pendens</name>
    <dbReference type="NCBI Taxonomy" id="2269"/>
    <lineage>
        <taxon>Archaea</taxon>
        <taxon>Thermoproteota</taxon>
        <taxon>Thermoprotei</taxon>
        <taxon>Thermofilales</taxon>
        <taxon>Thermofilaceae</taxon>
        <taxon>Thermofilum</taxon>
    </lineage>
</organism>
<comment type="cofactor">
    <cofactor evidence="1 12">
        <name>Mg(2+)</name>
        <dbReference type="ChEBI" id="CHEBI:18420"/>
    </cofactor>
</comment>
<dbReference type="EC" id="6.1.1.20" evidence="12"/>
<evidence type="ECO:0000256" key="2">
    <source>
        <dbReference type="ARBA" id="ARBA00004496"/>
    </source>
</evidence>
<dbReference type="AlphaFoldDB" id="A0A7C3SLK7"/>
<dbReference type="CDD" id="cd00769">
    <property type="entry name" value="PheRS_beta_core"/>
    <property type="match status" value="1"/>
</dbReference>
<name>A0A7C3SLK7_THEPE</name>
<sequence length="559" mass="62390">MPVIEVLLWDLERLVGVDLSPSELEVLLPKLKCEVESVEGDRVTYEATHDRPDLYSAELLSVALKGLLGVERGLPRFRVGELAGEARVVGPGYRPYAFFAVVEGVRLDDEAIRQLVQLQEKVHTTFGRDRRKVSVGFYDLEGVEFPISYIAADPRSVRFKPLGFAIEMTPEEVLRKHPKGVEYKHLVEGHSVVPLIVDAQGKVVSFPPITNSEEFRVTEDTTRVLIDVTSTEPEAGRRVLSLIASAFAARGGTVRPVKLALDGGTEVAPRLEPESVLYDLGLTERLLGLCLTVEEVCELLLSMRMEATPVREGLLEVKYPYYRPDILHPVDVAEEIAMAYGYERIEPEVLPPKHPGREHPTEVFSRVVRSIMAEMGFTEVNNYMMTSKRLMFELMCLPEQPIIEVENPKHEAYHALRTWITPQLLQVLASSKHAGYPQRIFEVGDVVIPDECAETRSREERRLAFAIAGKGVTLTDGLAALKAFASQLSLSVSLQPLEHPSFIPGRAARVLLCGEEAGFVGEVHPRVLVNLELQVPVVAGELNLDVARRCYLSWRRGYS</sequence>
<evidence type="ECO:0000256" key="4">
    <source>
        <dbReference type="ARBA" id="ARBA00022490"/>
    </source>
</evidence>
<dbReference type="Gene3D" id="3.30.930.10">
    <property type="entry name" value="Bira Bifunctional Protein, Domain 2"/>
    <property type="match status" value="1"/>
</dbReference>
<dbReference type="PANTHER" id="PTHR10947:SF0">
    <property type="entry name" value="PHENYLALANINE--TRNA LIGASE BETA SUBUNIT"/>
    <property type="match status" value="1"/>
</dbReference>
<evidence type="ECO:0000256" key="3">
    <source>
        <dbReference type="ARBA" id="ARBA00007438"/>
    </source>
</evidence>
<feature type="binding site" evidence="12">
    <location>
        <position position="335"/>
    </location>
    <ligand>
        <name>Mg(2+)</name>
        <dbReference type="ChEBI" id="CHEBI:18420"/>
        <note>shared with alpha subunit</note>
    </ligand>
</feature>
<dbReference type="GO" id="GO:0000287">
    <property type="term" value="F:magnesium ion binding"/>
    <property type="evidence" value="ECO:0007669"/>
    <property type="project" value="InterPro"/>
</dbReference>
<comment type="caution">
    <text evidence="14">The sequence shown here is derived from an EMBL/GenBank/DDBJ whole genome shotgun (WGS) entry which is preliminary data.</text>
</comment>
<protein>
    <recommendedName>
        <fullName evidence="12">Phenylalanine--tRNA ligase beta subunit</fullName>
        <ecNumber evidence="12">6.1.1.20</ecNumber>
    </recommendedName>
    <alternativeName>
        <fullName evidence="12">Phenylalanyl-tRNA synthetase beta subunit</fullName>
        <shortName evidence="12">PheRS</shortName>
    </alternativeName>
</protein>
<evidence type="ECO:0000256" key="7">
    <source>
        <dbReference type="ARBA" id="ARBA00022741"/>
    </source>
</evidence>
<keyword evidence="5 12" id="KW-0436">Ligase</keyword>
<reference evidence="14" key="1">
    <citation type="journal article" date="2020" name="mSystems">
        <title>Genome- and Community-Level Interaction Insights into Carbon Utilization and Element Cycling Functions of Hydrothermarchaeota in Hydrothermal Sediment.</title>
        <authorList>
            <person name="Zhou Z."/>
            <person name="Liu Y."/>
            <person name="Xu W."/>
            <person name="Pan J."/>
            <person name="Luo Z.H."/>
            <person name="Li M."/>
        </authorList>
    </citation>
    <scope>NUCLEOTIDE SEQUENCE [LARGE SCALE GENOMIC DNA]</scope>
    <source>
        <strain evidence="14">SpSt-8</strain>
    </source>
</reference>
<accession>A0A7C3SLK7</accession>